<sequence>MGKSSKGRQKIQIAKLKNEANLLVTFSKRRAGLFKKASELATLCGVKFALIICSPTRKSFSFGNLNIDTIVDSYLNGEALPSVEDDPEAHWLEVQQCARLRELNHQLTQALDELEAARRHAKHVKMMLLAHQTDNWWEGPLPDLSLMQLRELSVALLELRKDTDQRPGITTVEVANLLPPEQQQQQVFQASSSTQPAVTFGLGNAAMTRFASNFTASQPQVPIMIPTPGYNFGEGTSRSH</sequence>
<name>A0ACB9RAI4_9MYRT</name>
<reference evidence="2" key="1">
    <citation type="journal article" date="2023" name="Front. Plant Sci.">
        <title>Chromosomal-level genome assembly of Melastoma candidum provides insights into trichome evolution.</title>
        <authorList>
            <person name="Zhong Y."/>
            <person name="Wu W."/>
            <person name="Sun C."/>
            <person name="Zou P."/>
            <person name="Liu Y."/>
            <person name="Dai S."/>
            <person name="Zhou R."/>
        </authorList>
    </citation>
    <scope>NUCLEOTIDE SEQUENCE [LARGE SCALE GENOMIC DNA]</scope>
</reference>
<evidence type="ECO:0000313" key="1">
    <source>
        <dbReference type="EMBL" id="KAI4375925.1"/>
    </source>
</evidence>
<dbReference type="Proteomes" id="UP001057402">
    <property type="component" value="Chromosome 4"/>
</dbReference>
<organism evidence="1 2">
    <name type="scientific">Melastoma candidum</name>
    <dbReference type="NCBI Taxonomy" id="119954"/>
    <lineage>
        <taxon>Eukaryota</taxon>
        <taxon>Viridiplantae</taxon>
        <taxon>Streptophyta</taxon>
        <taxon>Embryophyta</taxon>
        <taxon>Tracheophyta</taxon>
        <taxon>Spermatophyta</taxon>
        <taxon>Magnoliopsida</taxon>
        <taxon>eudicotyledons</taxon>
        <taxon>Gunneridae</taxon>
        <taxon>Pentapetalae</taxon>
        <taxon>rosids</taxon>
        <taxon>malvids</taxon>
        <taxon>Myrtales</taxon>
        <taxon>Melastomataceae</taxon>
        <taxon>Melastomatoideae</taxon>
        <taxon>Melastomateae</taxon>
        <taxon>Melastoma</taxon>
    </lineage>
</organism>
<comment type="caution">
    <text evidence="1">The sequence shown here is derived from an EMBL/GenBank/DDBJ whole genome shotgun (WGS) entry which is preliminary data.</text>
</comment>
<evidence type="ECO:0000313" key="2">
    <source>
        <dbReference type="Proteomes" id="UP001057402"/>
    </source>
</evidence>
<gene>
    <name evidence="1" type="ORF">MLD38_013739</name>
</gene>
<dbReference type="EMBL" id="CM042883">
    <property type="protein sequence ID" value="KAI4375925.1"/>
    <property type="molecule type" value="Genomic_DNA"/>
</dbReference>
<keyword evidence="2" id="KW-1185">Reference proteome</keyword>
<protein>
    <submittedName>
        <fullName evidence="1">Uncharacterized protein</fullName>
    </submittedName>
</protein>
<proteinExistence type="predicted"/>
<accession>A0ACB9RAI4</accession>